<sequence>MGLRLSSSSTFAMVRRERAGVRARERRWVGGRWGLFGGNFCVGKVKRHGKATCRPSRPPRPGLRGAKPSNYQTTLIIGGKCPTPSFSVGPETLPQ</sequence>
<feature type="region of interest" description="Disordered" evidence="1">
    <location>
        <begin position="49"/>
        <end position="69"/>
    </location>
</feature>
<dbReference type="AlphaFoldDB" id="A0A427A8A6"/>
<name>A0A427A8A6_ENSVE</name>
<gene>
    <name evidence="2" type="ORF">B296_00015034</name>
</gene>
<evidence type="ECO:0000313" key="3">
    <source>
        <dbReference type="Proteomes" id="UP000287651"/>
    </source>
</evidence>
<organism evidence="2 3">
    <name type="scientific">Ensete ventricosum</name>
    <name type="common">Abyssinian banana</name>
    <name type="synonym">Musa ensete</name>
    <dbReference type="NCBI Taxonomy" id="4639"/>
    <lineage>
        <taxon>Eukaryota</taxon>
        <taxon>Viridiplantae</taxon>
        <taxon>Streptophyta</taxon>
        <taxon>Embryophyta</taxon>
        <taxon>Tracheophyta</taxon>
        <taxon>Spermatophyta</taxon>
        <taxon>Magnoliopsida</taxon>
        <taxon>Liliopsida</taxon>
        <taxon>Zingiberales</taxon>
        <taxon>Musaceae</taxon>
        <taxon>Ensete</taxon>
    </lineage>
</organism>
<dbReference type="EMBL" id="AMZH03003402">
    <property type="protein sequence ID" value="RRT72444.1"/>
    <property type="molecule type" value="Genomic_DNA"/>
</dbReference>
<evidence type="ECO:0000313" key="2">
    <source>
        <dbReference type="EMBL" id="RRT72444.1"/>
    </source>
</evidence>
<accession>A0A427A8A6</accession>
<evidence type="ECO:0000256" key="1">
    <source>
        <dbReference type="SAM" id="MobiDB-lite"/>
    </source>
</evidence>
<proteinExistence type="predicted"/>
<dbReference type="Proteomes" id="UP000287651">
    <property type="component" value="Unassembled WGS sequence"/>
</dbReference>
<protein>
    <submittedName>
        <fullName evidence="2">Uncharacterized protein</fullName>
    </submittedName>
</protein>
<comment type="caution">
    <text evidence="2">The sequence shown here is derived from an EMBL/GenBank/DDBJ whole genome shotgun (WGS) entry which is preliminary data.</text>
</comment>
<reference evidence="2 3" key="1">
    <citation type="journal article" date="2014" name="Agronomy (Basel)">
        <title>A Draft Genome Sequence for Ensete ventricosum, the Drought-Tolerant Tree Against Hunger.</title>
        <authorList>
            <person name="Harrison J."/>
            <person name="Moore K.A."/>
            <person name="Paszkiewicz K."/>
            <person name="Jones T."/>
            <person name="Grant M."/>
            <person name="Ambacheew D."/>
            <person name="Muzemil S."/>
            <person name="Studholme D.J."/>
        </authorList>
    </citation>
    <scope>NUCLEOTIDE SEQUENCE [LARGE SCALE GENOMIC DNA]</scope>
</reference>